<dbReference type="Proteomes" id="UP000663825">
    <property type="component" value="Unassembled WGS sequence"/>
</dbReference>
<organism evidence="1 2">
    <name type="scientific">Rotaria socialis</name>
    <dbReference type="NCBI Taxonomy" id="392032"/>
    <lineage>
        <taxon>Eukaryota</taxon>
        <taxon>Metazoa</taxon>
        <taxon>Spiralia</taxon>
        <taxon>Gnathifera</taxon>
        <taxon>Rotifera</taxon>
        <taxon>Eurotatoria</taxon>
        <taxon>Bdelloidea</taxon>
        <taxon>Philodinida</taxon>
        <taxon>Philodinidae</taxon>
        <taxon>Rotaria</taxon>
    </lineage>
</organism>
<evidence type="ECO:0000313" key="1">
    <source>
        <dbReference type="EMBL" id="CAF3056855.1"/>
    </source>
</evidence>
<evidence type="ECO:0000313" key="2">
    <source>
        <dbReference type="Proteomes" id="UP000663825"/>
    </source>
</evidence>
<gene>
    <name evidence="1" type="ORF">TIS948_LOCUS4338</name>
</gene>
<dbReference type="AlphaFoldDB" id="A0A817MB47"/>
<name>A0A817MB47_9BILA</name>
<accession>A0A817MB47</accession>
<reference evidence="1" key="1">
    <citation type="submission" date="2021-02" db="EMBL/GenBank/DDBJ databases">
        <authorList>
            <person name="Nowell W R."/>
        </authorList>
    </citation>
    <scope>NUCLEOTIDE SEQUENCE</scope>
</reference>
<dbReference type="EMBL" id="CAJNXB010000455">
    <property type="protein sequence ID" value="CAF3056855.1"/>
    <property type="molecule type" value="Genomic_DNA"/>
</dbReference>
<sequence length="183" mass="21052">MIEWDNGKDIRTYSCFQAARQFKVVACLSQGKDLYMIQLREIQTQYPLIELVPKQTFTYFRILSCFIWISVSPLRGSSIDIHPNTRWQQNGLTVAGGNGQGSGAHLLFRPRDVIVDDEKDSLIISARSNERVVRWPRRSGESGETIISNINCVGLTMKENEFVYLSDFEKDEDDIKEKNLKEQ</sequence>
<comment type="caution">
    <text evidence="1">The sequence shown here is derived from an EMBL/GenBank/DDBJ whole genome shotgun (WGS) entry which is preliminary data.</text>
</comment>
<protein>
    <submittedName>
        <fullName evidence="1">Uncharacterized protein</fullName>
    </submittedName>
</protein>
<proteinExistence type="predicted"/>
<dbReference type="OrthoDB" id="273823at2759"/>